<keyword evidence="2" id="KW-1133">Transmembrane helix</keyword>
<sequence>MFKTEQQWDAFALADPCTGSPLARLVCDPSGEFNAFMAWVSYTLWAWITVWWPLLVVGAVLALVAGAVLAQVVRLRREREMAGARFYEITPPHRLPADGAVPLWRLMASTLAGVSARARVAMVLWADDPDGRVRAGMWVPGGGPARSVARAVEHAWPGCGLVPTVAPRLPAGVLGATELVPSEGPWAPLVDHLHRPERGVVAVEDEPLRAVLEGISDHAVAGRFASVQVVISPSRGSRRRGRGTGRRRGLTNLIGAALLAVPRGVVGAVELMLSSASSHDSRRDTRSSARREDDPVTVARRRAREAKQKAGPHLRTTVRLVVAGEGNPRTMRRASGGLAAVLAALATDEHDTARLRVWRPAGKVARYAHGRGFVASVRELASVWHLPHQPGSHGLPHPEAPLRKADRALPRLDGDRYRRPGRRGFDGFGGGRNAA</sequence>
<accession>A0ABR9L380</accession>
<comment type="caution">
    <text evidence="3">The sequence shown here is derived from an EMBL/GenBank/DDBJ whole genome shotgun (WGS) entry which is preliminary data.</text>
</comment>
<evidence type="ECO:0000313" key="3">
    <source>
        <dbReference type="EMBL" id="MBE1574802.1"/>
    </source>
</evidence>
<evidence type="ECO:0000256" key="1">
    <source>
        <dbReference type="SAM" id="MobiDB-lite"/>
    </source>
</evidence>
<gene>
    <name evidence="3" type="ORF">H4W30_001831</name>
    <name evidence="4" type="ORF">H4W30_001854</name>
</gene>
<organism evidence="3 5">
    <name type="scientific">Amycolatopsis roodepoortensis</name>
    <dbReference type="NCBI Taxonomy" id="700274"/>
    <lineage>
        <taxon>Bacteria</taxon>
        <taxon>Bacillati</taxon>
        <taxon>Actinomycetota</taxon>
        <taxon>Actinomycetes</taxon>
        <taxon>Pseudonocardiales</taxon>
        <taxon>Pseudonocardiaceae</taxon>
        <taxon>Amycolatopsis</taxon>
    </lineage>
</organism>
<evidence type="ECO:0000313" key="5">
    <source>
        <dbReference type="Proteomes" id="UP000656548"/>
    </source>
</evidence>
<dbReference type="EMBL" id="JADBEJ010000001">
    <property type="protein sequence ID" value="MBE1574802.1"/>
    <property type="molecule type" value="Genomic_DNA"/>
</dbReference>
<keyword evidence="5" id="KW-1185">Reference proteome</keyword>
<keyword evidence="2" id="KW-0812">Transmembrane</keyword>
<name>A0ABR9L380_9PSEU</name>
<dbReference type="RefSeq" id="WP_192742357.1">
    <property type="nucleotide sequence ID" value="NZ_JADBEJ010000001.1"/>
</dbReference>
<evidence type="ECO:0008006" key="6">
    <source>
        <dbReference type="Google" id="ProtNLM"/>
    </source>
</evidence>
<dbReference type="EMBL" id="JADBEJ010000002">
    <property type="protein sequence ID" value="MBE1574810.1"/>
    <property type="molecule type" value="Genomic_DNA"/>
</dbReference>
<feature type="transmembrane region" description="Helical" evidence="2">
    <location>
        <begin position="249"/>
        <end position="273"/>
    </location>
</feature>
<feature type="compositionally biased region" description="Gly residues" evidence="1">
    <location>
        <begin position="426"/>
        <end position="435"/>
    </location>
</feature>
<protein>
    <recommendedName>
        <fullName evidence="6">Type VII secretion protein EccE</fullName>
    </recommendedName>
</protein>
<feature type="region of interest" description="Disordered" evidence="1">
    <location>
        <begin position="275"/>
        <end position="313"/>
    </location>
</feature>
<evidence type="ECO:0000256" key="2">
    <source>
        <dbReference type="SAM" id="Phobius"/>
    </source>
</evidence>
<feature type="region of interest" description="Disordered" evidence="1">
    <location>
        <begin position="412"/>
        <end position="435"/>
    </location>
</feature>
<proteinExistence type="predicted"/>
<evidence type="ECO:0000313" key="4">
    <source>
        <dbReference type="EMBL" id="MBE1574810.1"/>
    </source>
</evidence>
<feature type="compositionally biased region" description="Basic and acidic residues" evidence="1">
    <location>
        <begin position="279"/>
        <end position="294"/>
    </location>
</feature>
<feature type="transmembrane region" description="Helical" evidence="2">
    <location>
        <begin position="44"/>
        <end position="70"/>
    </location>
</feature>
<dbReference type="Proteomes" id="UP000656548">
    <property type="component" value="Unassembled WGS sequence"/>
</dbReference>
<keyword evidence="2" id="KW-0472">Membrane</keyword>
<reference evidence="3 5" key="1">
    <citation type="submission" date="2020-10" db="EMBL/GenBank/DDBJ databases">
        <title>Sequencing the genomes of 1000 actinobacteria strains.</title>
        <authorList>
            <person name="Klenk H.-P."/>
        </authorList>
    </citation>
    <scope>NUCLEOTIDE SEQUENCE [LARGE SCALE GENOMIC DNA]</scope>
    <source>
        <strain evidence="3 5">DSM 46661</strain>
    </source>
</reference>